<sequence>METARAWLDRVAEEDFGAGLAGLPEDAKLRDHGLDSLDVLELTMAVEDAFGCEIDDAEVGDIDNVTVGRMLDLLERHAGLRRA</sequence>
<accession>A0A0K8P407</accession>
<name>A0A0K8P407_PISS1</name>
<evidence type="ECO:0000313" key="3">
    <source>
        <dbReference type="Proteomes" id="UP000037660"/>
    </source>
</evidence>
<gene>
    <name evidence="2" type="ORF">ISF6_3207</name>
</gene>
<dbReference type="SUPFAM" id="SSF47336">
    <property type="entry name" value="ACP-like"/>
    <property type="match status" value="1"/>
</dbReference>
<evidence type="ECO:0000259" key="1">
    <source>
        <dbReference type="PROSITE" id="PS50075"/>
    </source>
</evidence>
<dbReference type="STRING" id="1547922.ISF6_3207"/>
<protein>
    <recommendedName>
        <fullName evidence="1">Carrier domain-containing protein</fullName>
    </recommendedName>
</protein>
<dbReference type="AlphaFoldDB" id="A0A0K8P407"/>
<dbReference type="InterPro" id="IPR009081">
    <property type="entry name" value="PP-bd_ACP"/>
</dbReference>
<comment type="caution">
    <text evidence="2">The sequence shown here is derived from an EMBL/GenBank/DDBJ whole genome shotgun (WGS) entry which is preliminary data.</text>
</comment>
<evidence type="ECO:0000313" key="2">
    <source>
        <dbReference type="EMBL" id="GAP37352.1"/>
    </source>
</evidence>
<reference evidence="2 3" key="2">
    <citation type="journal article" date="2016" name="Science">
        <title>A bacterium that degrades and assimilates poly(ethylene terephthalate).</title>
        <authorList>
            <person name="Yoshida S."/>
            <person name="Hiraga K."/>
            <person name="Takehana T."/>
            <person name="Taniguchi I."/>
            <person name="Yamaji H."/>
            <person name="Maeda Y."/>
            <person name="Toyohara K."/>
            <person name="Miyamoto K."/>
            <person name="Kimura Y."/>
            <person name="Oda K."/>
        </authorList>
    </citation>
    <scope>NUCLEOTIDE SEQUENCE [LARGE SCALE GENOMIC DNA]</scope>
    <source>
        <strain evidence="3">NBRC 110686 / TISTR 2288 / 201-F6</strain>
    </source>
</reference>
<proteinExistence type="predicted"/>
<dbReference type="EMBL" id="BBYR01000045">
    <property type="protein sequence ID" value="GAP37352.1"/>
    <property type="molecule type" value="Genomic_DNA"/>
</dbReference>
<dbReference type="InterPro" id="IPR036736">
    <property type="entry name" value="ACP-like_sf"/>
</dbReference>
<dbReference type="Gene3D" id="1.10.1200.10">
    <property type="entry name" value="ACP-like"/>
    <property type="match status" value="1"/>
</dbReference>
<reference evidence="3" key="1">
    <citation type="submission" date="2015-07" db="EMBL/GenBank/DDBJ databases">
        <title>Discovery of a poly(ethylene terephthalate assimilation.</title>
        <authorList>
            <person name="Yoshida S."/>
            <person name="Hiraga K."/>
            <person name="Takehana T."/>
            <person name="Taniguchi I."/>
            <person name="Yamaji H."/>
            <person name="Maeda Y."/>
            <person name="Toyohara K."/>
            <person name="Miyamoto K."/>
            <person name="Kimura Y."/>
            <person name="Oda K."/>
        </authorList>
    </citation>
    <scope>NUCLEOTIDE SEQUENCE [LARGE SCALE GENOMIC DNA]</scope>
    <source>
        <strain evidence="3">NBRC 110686 / TISTR 2288 / 201-F6</strain>
    </source>
</reference>
<keyword evidence="3" id="KW-1185">Reference proteome</keyword>
<feature type="domain" description="Carrier" evidence="1">
    <location>
        <begin position="1"/>
        <end position="78"/>
    </location>
</feature>
<dbReference type="PROSITE" id="PS50075">
    <property type="entry name" value="CARRIER"/>
    <property type="match status" value="1"/>
</dbReference>
<dbReference type="Proteomes" id="UP000037660">
    <property type="component" value="Unassembled WGS sequence"/>
</dbReference>
<dbReference type="Pfam" id="PF00550">
    <property type="entry name" value="PP-binding"/>
    <property type="match status" value="1"/>
</dbReference>
<organism evidence="2 3">
    <name type="scientific">Piscinibacter sakaiensis</name>
    <name type="common">Ideonella sakaiensis</name>
    <dbReference type="NCBI Taxonomy" id="1547922"/>
    <lineage>
        <taxon>Bacteria</taxon>
        <taxon>Pseudomonadati</taxon>
        <taxon>Pseudomonadota</taxon>
        <taxon>Betaproteobacteria</taxon>
        <taxon>Burkholderiales</taxon>
        <taxon>Sphaerotilaceae</taxon>
        <taxon>Piscinibacter</taxon>
    </lineage>
</organism>